<evidence type="ECO:0000313" key="4">
    <source>
        <dbReference type="Proteomes" id="UP000001364"/>
    </source>
</evidence>
<reference evidence="3 4" key="1">
    <citation type="journal article" date="2010" name="J. Bacteriol.">
        <title>The genetic basis of laboratory adaptation in Caulobacter crescentus.</title>
        <authorList>
            <person name="Marks M.E."/>
            <person name="Castro-Rojas C.M."/>
            <person name="Teiling C."/>
            <person name="Du L."/>
            <person name="Kapatral V."/>
            <person name="Walunas T.L."/>
            <person name="Crosson S."/>
        </authorList>
    </citation>
    <scope>NUCLEOTIDE SEQUENCE [LARGE SCALE GENOMIC DNA]</scope>
    <source>
        <strain evidence="4">NA1000 / CB15N</strain>
    </source>
</reference>
<dbReference type="PROSITE" id="PS51084">
    <property type="entry name" value="HIT_2"/>
    <property type="match status" value="1"/>
</dbReference>
<dbReference type="PIRSF" id="PIRSF000714">
    <property type="entry name" value="HIT"/>
    <property type="match status" value="1"/>
</dbReference>
<keyword evidence="4" id="KW-1185">Reference proteome</keyword>
<dbReference type="HOGENOM" id="CLU_123330_0_0_5"/>
<dbReference type="KEGG" id="ccs:CCNA_03772"/>
<dbReference type="InterPro" id="IPR036265">
    <property type="entry name" value="HIT-like_sf"/>
</dbReference>
<dbReference type="InterPro" id="IPR026026">
    <property type="entry name" value="HIT_Hint"/>
</dbReference>
<dbReference type="GO" id="GO:0003824">
    <property type="term" value="F:catalytic activity"/>
    <property type="evidence" value="ECO:0007669"/>
    <property type="project" value="InterPro"/>
</dbReference>
<dbReference type="RefSeq" id="WP_010921484.1">
    <property type="nucleotide sequence ID" value="NC_011916.1"/>
</dbReference>
<dbReference type="OrthoDB" id="9799145at2"/>
<organism evidence="3 4">
    <name type="scientific">Caulobacter vibrioides (strain NA1000 / CB15N)</name>
    <name type="common">Caulobacter crescentus</name>
    <dbReference type="NCBI Taxonomy" id="565050"/>
    <lineage>
        <taxon>Bacteria</taxon>
        <taxon>Pseudomonadati</taxon>
        <taxon>Pseudomonadota</taxon>
        <taxon>Alphaproteobacteria</taxon>
        <taxon>Caulobacterales</taxon>
        <taxon>Caulobacteraceae</taxon>
        <taxon>Caulobacter</taxon>
    </lineage>
</organism>
<protein>
    <submittedName>
        <fullName evidence="3">HIT1 protein</fullName>
    </submittedName>
</protein>
<dbReference type="GeneID" id="7331968"/>
<name>A0A0H3CE99_CAUVN</name>
<dbReference type="RefSeq" id="YP_002519145.1">
    <property type="nucleotide sequence ID" value="NC_011916.1"/>
</dbReference>
<dbReference type="Proteomes" id="UP000001364">
    <property type="component" value="Chromosome"/>
</dbReference>
<gene>
    <name evidence="3" type="ordered locus">CCNA_03772</name>
</gene>
<dbReference type="InterPro" id="IPR011146">
    <property type="entry name" value="HIT-like"/>
</dbReference>
<dbReference type="AlphaFoldDB" id="A0A0H3CE99"/>
<dbReference type="SUPFAM" id="SSF54197">
    <property type="entry name" value="HIT-like"/>
    <property type="match status" value="1"/>
</dbReference>
<comment type="caution">
    <text evidence="1">Lacks conserved residue(s) required for the propagation of feature annotation.</text>
</comment>
<dbReference type="PhylomeDB" id="A0A0H3CE99"/>
<accession>A0A0H3CE99</accession>
<dbReference type="EMBL" id="CP001340">
    <property type="protein sequence ID" value="ACL97237.1"/>
    <property type="molecule type" value="Genomic_DNA"/>
</dbReference>
<dbReference type="Pfam" id="PF01230">
    <property type="entry name" value="HIT"/>
    <property type="match status" value="1"/>
</dbReference>
<evidence type="ECO:0000256" key="1">
    <source>
        <dbReference type="PROSITE-ProRule" id="PRU00464"/>
    </source>
</evidence>
<feature type="domain" description="HIT" evidence="2">
    <location>
        <begin position="36"/>
        <end position="110"/>
    </location>
</feature>
<sequence length="141" mass="15229">MAEFQLDPAFVATSHAVIDLPLCEVRLQDDARYPWLVLLPRQPGLRELEDLTPAERAQLMEETIRAGSAVRAVGALLGLRIDKLNIGALGNVTAQLHVHVVGRRGDDPAWPGPVWGHSPAQAYDEAVRDAAIATARKALAA</sequence>
<dbReference type="Gene3D" id="3.30.428.10">
    <property type="entry name" value="HIT-like"/>
    <property type="match status" value="1"/>
</dbReference>
<dbReference type="PATRIC" id="fig|565050.3.peg.3676"/>
<evidence type="ECO:0000313" key="3">
    <source>
        <dbReference type="EMBL" id="ACL97237.1"/>
    </source>
</evidence>
<proteinExistence type="predicted"/>
<evidence type="ECO:0000259" key="2">
    <source>
        <dbReference type="PROSITE" id="PS51084"/>
    </source>
</evidence>
<dbReference type="SMR" id="A0A0H3CE99"/>